<organism evidence="1 2">
    <name type="scientific">Mycobacterium scrofulaceum</name>
    <dbReference type="NCBI Taxonomy" id="1783"/>
    <lineage>
        <taxon>Bacteria</taxon>
        <taxon>Bacillati</taxon>
        <taxon>Actinomycetota</taxon>
        <taxon>Actinomycetes</taxon>
        <taxon>Mycobacteriales</taxon>
        <taxon>Mycobacteriaceae</taxon>
        <taxon>Mycobacterium</taxon>
    </lineage>
</organism>
<keyword evidence="2" id="KW-1185">Reference proteome</keyword>
<comment type="caution">
    <text evidence="1">The sequence shown here is derived from an EMBL/GenBank/DDBJ whole genome shotgun (WGS) entry which is preliminary data.</text>
</comment>
<dbReference type="STRING" id="1783.BST44_02665"/>
<dbReference type="Proteomes" id="UP000192601">
    <property type="component" value="Unassembled WGS sequence"/>
</dbReference>
<evidence type="ECO:0000313" key="1">
    <source>
        <dbReference type="EMBL" id="ORB75837.1"/>
    </source>
</evidence>
<dbReference type="EMBL" id="MVIJ01000002">
    <property type="protein sequence ID" value="ORB75837.1"/>
    <property type="molecule type" value="Genomic_DNA"/>
</dbReference>
<protein>
    <submittedName>
        <fullName evidence="1">Uncharacterized protein</fullName>
    </submittedName>
</protein>
<accession>A0A1X0KKT0</accession>
<dbReference type="OrthoDB" id="9855933at2"/>
<sequence length="60" mass="6671">MAVKLEKVTAEGSWQIFDQAAHRLLGIDAATFVQRWDSGSYADDTDTKVMKVAMLRPSGR</sequence>
<name>A0A1X0KKT0_MYCSC</name>
<gene>
    <name evidence="1" type="ORF">BST44_02665</name>
</gene>
<proteinExistence type="predicted"/>
<dbReference type="RefSeq" id="WP_083174942.1">
    <property type="nucleotide sequence ID" value="NZ_MVIJ01000002.1"/>
</dbReference>
<reference evidence="1 2" key="1">
    <citation type="submission" date="2017-02" db="EMBL/GenBank/DDBJ databases">
        <title>The new phylogeny of genus Mycobacterium.</title>
        <authorList>
            <person name="Tortoli E."/>
            <person name="Trovato A."/>
            <person name="Cirillo D.M."/>
        </authorList>
    </citation>
    <scope>NUCLEOTIDE SEQUENCE [LARGE SCALE GENOMIC DNA]</scope>
    <source>
        <strain evidence="1 2">DSM 43992</strain>
    </source>
</reference>
<evidence type="ECO:0000313" key="2">
    <source>
        <dbReference type="Proteomes" id="UP000192601"/>
    </source>
</evidence>
<dbReference type="AlphaFoldDB" id="A0A1X0KKT0"/>